<evidence type="ECO:0000256" key="1">
    <source>
        <dbReference type="SAM" id="MobiDB-lite"/>
    </source>
</evidence>
<name>A0AA40D7E5_9PEZI</name>
<dbReference type="Pfam" id="PF06985">
    <property type="entry name" value="HET"/>
    <property type="match status" value="1"/>
</dbReference>
<dbReference type="AlphaFoldDB" id="A0AA40D7E5"/>
<dbReference type="PANTHER" id="PTHR24148">
    <property type="entry name" value="ANKYRIN REPEAT DOMAIN-CONTAINING PROTEIN 39 HOMOLOG-RELATED"/>
    <property type="match status" value="1"/>
</dbReference>
<feature type="compositionally biased region" description="Basic residues" evidence="1">
    <location>
        <begin position="40"/>
        <end position="55"/>
    </location>
</feature>
<dbReference type="Proteomes" id="UP001174997">
    <property type="component" value="Unassembled WGS sequence"/>
</dbReference>
<comment type="caution">
    <text evidence="3">The sequence shown here is derived from an EMBL/GenBank/DDBJ whole genome shotgun (WGS) entry which is preliminary data.</text>
</comment>
<gene>
    <name evidence="3" type="ORF">QBC41DRAFT_399222</name>
</gene>
<organism evidence="3 4">
    <name type="scientific">Cercophora samala</name>
    <dbReference type="NCBI Taxonomy" id="330535"/>
    <lineage>
        <taxon>Eukaryota</taxon>
        <taxon>Fungi</taxon>
        <taxon>Dikarya</taxon>
        <taxon>Ascomycota</taxon>
        <taxon>Pezizomycotina</taxon>
        <taxon>Sordariomycetes</taxon>
        <taxon>Sordariomycetidae</taxon>
        <taxon>Sordariales</taxon>
        <taxon>Lasiosphaeriaceae</taxon>
        <taxon>Cercophora</taxon>
    </lineage>
</organism>
<feature type="region of interest" description="Disordered" evidence="1">
    <location>
        <begin position="21"/>
        <end position="58"/>
    </location>
</feature>
<evidence type="ECO:0000313" key="4">
    <source>
        <dbReference type="Proteomes" id="UP001174997"/>
    </source>
</evidence>
<protein>
    <submittedName>
        <fullName evidence="3">Heterokaryon incompatibility protein</fullName>
    </submittedName>
</protein>
<sequence>MPSSPYNYEPLGPAEFRLLRLLPRPREKDTRKGGGEKGAAKTKRGKGGKKGRKWRAKEGRKIKSLENSELISVKLKTFPISKSPSYQALSYCWGPPEPKQKIRLNKTCQLEIWPELHTALRTFRDLDGTRHPQWIWIDQICINQEDEDEKGVQIGMMGDIYRQADIVTIWAGEGDDKMEESLEMMRRFAFAIGGCPSSRTMGFTVLAMFPEYLESYKALFERPWFTRTWTLQEVLLSRSAQLVCGRSIKGWSELSTIYLRCLEACQSSLGVAMRASLGYGALKPFDSLTRCHERNDRRRYDLEALTLVRQRGCTEPRDKVYGVLGLISPEIRMQITVDTTLDYHTVFKNFAKAFLQHHGPDLFILVPGRFDAEQQSESGSPTDTDRPSWVPDLTLPPLMTHTWSRHKAGRNFSGAAPEHPLFDDDEDSIIKVAGVHMATIKQVYPSLDIEALLPQLDADHVLMRRLGMEGPYFNPAASATARQEIRNFIRRAHSHFGYGGSSTGHAGFIRTLMGGHLYPEWLGENFNPQEEFAQLLTALENESRDVLDNGPVNVFMTSMAEAWKGACLVTIAVPGHDGVSAGIAPMTSKKGDGIFIFFGGSTPVVMRDFGKGGKKSYKVVGPAYVDEFMDGTAFEGRNPLENHEKVTIR</sequence>
<reference evidence="3" key="1">
    <citation type="submission" date="2023-06" db="EMBL/GenBank/DDBJ databases">
        <title>Genome-scale phylogeny and comparative genomics of the fungal order Sordariales.</title>
        <authorList>
            <consortium name="Lawrence Berkeley National Laboratory"/>
            <person name="Hensen N."/>
            <person name="Bonometti L."/>
            <person name="Westerberg I."/>
            <person name="Brannstrom I.O."/>
            <person name="Guillou S."/>
            <person name="Cros-Aarteil S."/>
            <person name="Calhoun S."/>
            <person name="Haridas S."/>
            <person name="Kuo A."/>
            <person name="Mondo S."/>
            <person name="Pangilinan J."/>
            <person name="Riley R."/>
            <person name="Labutti K."/>
            <person name="Andreopoulos B."/>
            <person name="Lipzen A."/>
            <person name="Chen C."/>
            <person name="Yanf M."/>
            <person name="Daum C."/>
            <person name="Ng V."/>
            <person name="Clum A."/>
            <person name="Steindorff A."/>
            <person name="Ohm R."/>
            <person name="Martin F."/>
            <person name="Silar P."/>
            <person name="Natvig D."/>
            <person name="Lalanne C."/>
            <person name="Gautier V."/>
            <person name="Ament-Velasquez S.L."/>
            <person name="Kruys A."/>
            <person name="Hutchinson M.I."/>
            <person name="Powell A.J."/>
            <person name="Barry K."/>
            <person name="Miller A.N."/>
            <person name="Grigoriev I.V."/>
            <person name="Debuchy R."/>
            <person name="Gladieux P."/>
            <person name="Thoren M.H."/>
            <person name="Johannesson H."/>
        </authorList>
    </citation>
    <scope>NUCLEOTIDE SEQUENCE</scope>
    <source>
        <strain evidence="3">CBS 307.81</strain>
    </source>
</reference>
<evidence type="ECO:0000259" key="2">
    <source>
        <dbReference type="Pfam" id="PF06985"/>
    </source>
</evidence>
<accession>A0AA40D7E5</accession>
<dbReference type="InterPro" id="IPR052895">
    <property type="entry name" value="HetReg/Transcr_Mod"/>
</dbReference>
<proteinExistence type="predicted"/>
<dbReference type="EMBL" id="JAULSY010000097">
    <property type="protein sequence ID" value="KAK0665985.1"/>
    <property type="molecule type" value="Genomic_DNA"/>
</dbReference>
<feature type="domain" description="Heterokaryon incompatibility" evidence="2">
    <location>
        <begin position="86"/>
        <end position="233"/>
    </location>
</feature>
<dbReference type="InterPro" id="IPR010730">
    <property type="entry name" value="HET"/>
</dbReference>
<feature type="compositionally biased region" description="Basic and acidic residues" evidence="1">
    <location>
        <begin position="24"/>
        <end position="39"/>
    </location>
</feature>
<dbReference type="PANTHER" id="PTHR24148:SF64">
    <property type="entry name" value="HETEROKARYON INCOMPATIBILITY DOMAIN-CONTAINING PROTEIN"/>
    <property type="match status" value="1"/>
</dbReference>
<evidence type="ECO:0000313" key="3">
    <source>
        <dbReference type="EMBL" id="KAK0665985.1"/>
    </source>
</evidence>
<keyword evidence="4" id="KW-1185">Reference proteome</keyword>